<dbReference type="Proteomes" id="UP000317770">
    <property type="component" value="Unassembled WGS sequence"/>
</dbReference>
<dbReference type="Gene3D" id="1.10.10.10">
    <property type="entry name" value="Winged helix-like DNA-binding domain superfamily/Winged helix DNA-binding domain"/>
    <property type="match status" value="1"/>
</dbReference>
<gene>
    <name evidence="1" type="ORF">FQP34_00125</name>
</gene>
<protein>
    <submittedName>
        <fullName evidence="1">Response regulator transcription factor</fullName>
    </submittedName>
</protein>
<comment type="caution">
    <text evidence="1">The sequence shown here is derived from an EMBL/GenBank/DDBJ whole genome shotgun (WGS) entry which is preliminary data.</text>
</comment>
<name>A0A8B5Y3L4_9BACI</name>
<dbReference type="InterPro" id="IPR001387">
    <property type="entry name" value="Cro/C1-type_HTH"/>
</dbReference>
<dbReference type="SUPFAM" id="SSF88659">
    <property type="entry name" value="Sigma3 and sigma4 domains of RNA polymerase sigma factors"/>
    <property type="match status" value="1"/>
</dbReference>
<proteinExistence type="predicted"/>
<sequence>MGNKLTPDEYRSNVHIITKGEIKVLDNYVNQNTGILHEHSVEGCGHKWYPRPKHILHSKSGCPKCKGGVKRTSQDFLAKVNDITNSSFIIESKYKGDDEFITIKHLDCNNAFDIEAGEFLKKPTCKICNPFTHRPNKITNEYKVNEINYWINKIGFGEVFKIMKAWRVSTGNLWTWHIKIQNIKYGTFANKSIPSFKIGIEQYGEEYLAKSNPSMVTEEEKKLEIMNLVVKMGLNQYIYIENVEKVKTPKGTPYWKVHFTNKKYNISDSVMEYSFKKNLLSLKEEYIPISNMGNKTFEKKENELSQYAKRYEVDNVFEFKVIEKIKKNGRVSDWRIQIKNLKYNKSKILGILAIKKGISTHREHYLSSDNFAKHFTLLGSRLEFIIHNMLKELNKNYIHRKMISVEDKIIIPDFYLEEDSQVSFIDSKLTYDTAISLAKRAKGGYSTTQQRYEPHCHKLIIFYLIGDLVSVEMSEKTTMLHVDYLLSRLSLEKQKHYKKQLDKIEKDYYKIDLAETTLRFSSQEVEDIFKMYIKEKNMTPISLKYNVPITSINRILRRKSYKFIDIDEMLIKKSNDILDGIDKLKFLPLVEEVFKDYVEIKSSRMVAELPKYNTDSSVISDIINREIYSYVKIDEQLEKQAKEILRYNKGSLTERQVILVFKCVVKGMSTRKIAKKLGISRGMVSNIINRKSYLKVEVTSTLIKQAQALLYERDASKEERQKRFNEEEVLDIINKFVNEPHSVTEIANIYKRNRSTIYDVINRESYKNVKLSDDLERSLRNKLNLKRD</sequence>
<dbReference type="InterPro" id="IPR013324">
    <property type="entry name" value="RNA_pol_sigma_r3/r4-like"/>
</dbReference>
<dbReference type="EMBL" id="VNKI01000001">
    <property type="protein sequence ID" value="TVX83700.1"/>
    <property type="molecule type" value="Genomic_DNA"/>
</dbReference>
<dbReference type="RefSeq" id="WP_144476231.1">
    <property type="nucleotide sequence ID" value="NZ_VNKI01000001.1"/>
</dbReference>
<dbReference type="CDD" id="cd00093">
    <property type="entry name" value="HTH_XRE"/>
    <property type="match status" value="1"/>
</dbReference>
<evidence type="ECO:0000313" key="2">
    <source>
        <dbReference type="Proteomes" id="UP000317770"/>
    </source>
</evidence>
<reference evidence="1 2" key="1">
    <citation type="submission" date="2019-07" db="EMBL/GenBank/DDBJ databases">
        <title>Genome assembly of Bacillus simplex strain GGC-P6A.</title>
        <authorList>
            <person name="Jennings M.E."/>
            <person name="Barton H.A."/>
        </authorList>
    </citation>
    <scope>NUCLEOTIDE SEQUENCE [LARGE SCALE GENOMIC DNA]</scope>
    <source>
        <strain evidence="1 2">GGC-P6A</strain>
    </source>
</reference>
<evidence type="ECO:0000313" key="1">
    <source>
        <dbReference type="EMBL" id="TVX83700.1"/>
    </source>
</evidence>
<organism evidence="1 2">
    <name type="scientific">Peribacillus simplex</name>
    <dbReference type="NCBI Taxonomy" id="1478"/>
    <lineage>
        <taxon>Bacteria</taxon>
        <taxon>Bacillati</taxon>
        <taxon>Bacillota</taxon>
        <taxon>Bacilli</taxon>
        <taxon>Bacillales</taxon>
        <taxon>Bacillaceae</taxon>
        <taxon>Peribacillus</taxon>
    </lineage>
</organism>
<dbReference type="InterPro" id="IPR036388">
    <property type="entry name" value="WH-like_DNA-bd_sf"/>
</dbReference>
<dbReference type="AlphaFoldDB" id="A0A8B5Y3L4"/>
<accession>A0A8B5Y3L4</accession>